<dbReference type="VEuPathDB" id="FungiDB:ACJ73_03815"/>
<dbReference type="Proteomes" id="UP000242791">
    <property type="component" value="Unassembled WGS sequence"/>
</dbReference>
<evidence type="ECO:0000313" key="3">
    <source>
        <dbReference type="Proteomes" id="UP000242791"/>
    </source>
</evidence>
<feature type="compositionally biased region" description="Basic and acidic residues" evidence="1">
    <location>
        <begin position="11"/>
        <end position="25"/>
    </location>
</feature>
<evidence type="ECO:0000313" key="2">
    <source>
        <dbReference type="EMBL" id="OJD24823.1"/>
    </source>
</evidence>
<dbReference type="AlphaFoldDB" id="A0A1J9R8K1"/>
<gene>
    <name evidence="2" type="ORF">ACJ73_03815</name>
</gene>
<evidence type="ECO:0000256" key="1">
    <source>
        <dbReference type="SAM" id="MobiDB-lite"/>
    </source>
</evidence>
<feature type="region of interest" description="Disordered" evidence="1">
    <location>
        <begin position="1"/>
        <end position="39"/>
    </location>
</feature>
<accession>A0A1J9R8K1</accession>
<name>A0A1J9R8K1_9EURO</name>
<comment type="caution">
    <text evidence="2">The sequence shown here is derived from an EMBL/GenBank/DDBJ whole genome shotgun (WGS) entry which is preliminary data.</text>
</comment>
<sequence length="91" mass="9910">MIRRIASQLDRTGERVPKFRNDMQRRGAGRAAQSATQGALSWRNADQTIGARVCLAPIITDTDSESGPGAVSKLGLKSTISPKNCWLCEYC</sequence>
<reference evidence="2 3" key="1">
    <citation type="submission" date="2015-08" db="EMBL/GenBank/DDBJ databases">
        <title>Emmonsia species relationships and genome sequence.</title>
        <authorList>
            <person name="Cuomo C.A."/>
            <person name="Schwartz I.S."/>
            <person name="Kenyon C."/>
            <person name="De Hoog G.S."/>
            <person name="Govender N.P."/>
            <person name="Botha A."/>
            <person name="Moreno L."/>
            <person name="De Vries M."/>
            <person name="Munoz J.F."/>
            <person name="Stielow J.B."/>
        </authorList>
    </citation>
    <scope>NUCLEOTIDE SEQUENCE [LARGE SCALE GENOMIC DNA]</scope>
    <source>
        <strain evidence="2 3">EI222</strain>
    </source>
</reference>
<dbReference type="EMBL" id="LGTZ01000483">
    <property type="protein sequence ID" value="OJD24823.1"/>
    <property type="molecule type" value="Genomic_DNA"/>
</dbReference>
<keyword evidence="3" id="KW-1185">Reference proteome</keyword>
<organism evidence="2 3">
    <name type="scientific">Blastomyces percursus</name>
    <dbReference type="NCBI Taxonomy" id="1658174"/>
    <lineage>
        <taxon>Eukaryota</taxon>
        <taxon>Fungi</taxon>
        <taxon>Dikarya</taxon>
        <taxon>Ascomycota</taxon>
        <taxon>Pezizomycotina</taxon>
        <taxon>Eurotiomycetes</taxon>
        <taxon>Eurotiomycetidae</taxon>
        <taxon>Onygenales</taxon>
        <taxon>Ajellomycetaceae</taxon>
        <taxon>Blastomyces</taxon>
    </lineage>
</organism>
<protein>
    <submittedName>
        <fullName evidence="2">Uncharacterized protein</fullName>
    </submittedName>
</protein>
<proteinExistence type="predicted"/>
<feature type="compositionally biased region" description="Low complexity" evidence="1">
    <location>
        <begin position="29"/>
        <end position="39"/>
    </location>
</feature>